<sequence length="183" mass="19640">MFKALPPVLLALSLSACVPPQAQNGGARNTEETTVPVGGPAQVGQCAPGYVRPDLAVLERDLAAARERWTAAGVRDYSHDFAQVSAPLRFPTVRVSVRGGMAQAVSLAPGETGEPSPQARATVEDRFANIAQALEAQREQPCPAVEVEYDGRDGHPTRFYSGTRQANVADGWGEWRITNFTRP</sequence>
<feature type="signal peptide" evidence="1">
    <location>
        <begin position="1"/>
        <end position="22"/>
    </location>
</feature>
<organism evidence="2 3">
    <name type="scientific">Deinococcus aetherius</name>
    <dbReference type="NCBI Taxonomy" id="200252"/>
    <lineage>
        <taxon>Bacteria</taxon>
        <taxon>Thermotogati</taxon>
        <taxon>Deinococcota</taxon>
        <taxon>Deinococci</taxon>
        <taxon>Deinococcales</taxon>
        <taxon>Deinococcaceae</taxon>
        <taxon>Deinococcus</taxon>
    </lineage>
</organism>
<protein>
    <recommendedName>
        <fullName evidence="4">Lipoprotein</fullName>
    </recommendedName>
</protein>
<dbReference type="RefSeq" id="WP_264775249.1">
    <property type="nucleotide sequence ID" value="NZ_AP026560.1"/>
</dbReference>
<dbReference type="InterPro" id="IPR046172">
    <property type="entry name" value="DUF6174"/>
</dbReference>
<name>A0ABM8AFI9_9DEIO</name>
<dbReference type="Pfam" id="PF19671">
    <property type="entry name" value="DUF6174"/>
    <property type="match status" value="1"/>
</dbReference>
<accession>A0ABM8AFI9</accession>
<gene>
    <name evidence="2" type="ORF">DAETH_25260</name>
</gene>
<dbReference type="Proteomes" id="UP001064971">
    <property type="component" value="Chromosome"/>
</dbReference>
<dbReference type="EMBL" id="AP026560">
    <property type="protein sequence ID" value="BDP42557.1"/>
    <property type="molecule type" value="Genomic_DNA"/>
</dbReference>
<keyword evidence="3" id="KW-1185">Reference proteome</keyword>
<proteinExistence type="predicted"/>
<dbReference type="PROSITE" id="PS51257">
    <property type="entry name" value="PROKAR_LIPOPROTEIN"/>
    <property type="match status" value="1"/>
</dbReference>
<reference evidence="2" key="1">
    <citation type="submission" date="2022-07" db="EMBL/GenBank/DDBJ databases">
        <title>Complete Genome Sequence of the Radioresistant Bacterium Deinococcus aetherius ST0316, Isolated from the Air Dust collected in Lower Stratosphere above Japan.</title>
        <authorList>
            <person name="Satoh K."/>
            <person name="Hagiwara K."/>
            <person name="Katsumata K."/>
            <person name="Kubo A."/>
            <person name="Yokobori S."/>
            <person name="Yamagishi A."/>
            <person name="Oono Y."/>
            <person name="Narumi I."/>
        </authorList>
    </citation>
    <scope>NUCLEOTIDE SEQUENCE</scope>
    <source>
        <strain evidence="2">ST0316</strain>
    </source>
</reference>
<feature type="chain" id="PRO_5045317273" description="Lipoprotein" evidence="1">
    <location>
        <begin position="23"/>
        <end position="183"/>
    </location>
</feature>
<keyword evidence="1" id="KW-0732">Signal</keyword>
<evidence type="ECO:0000313" key="2">
    <source>
        <dbReference type="EMBL" id="BDP42557.1"/>
    </source>
</evidence>
<evidence type="ECO:0008006" key="4">
    <source>
        <dbReference type="Google" id="ProtNLM"/>
    </source>
</evidence>
<evidence type="ECO:0000313" key="3">
    <source>
        <dbReference type="Proteomes" id="UP001064971"/>
    </source>
</evidence>
<evidence type="ECO:0000256" key="1">
    <source>
        <dbReference type="SAM" id="SignalP"/>
    </source>
</evidence>